<dbReference type="CDD" id="cd07043">
    <property type="entry name" value="STAS_anti-anti-sigma_factors"/>
    <property type="match status" value="1"/>
</dbReference>
<dbReference type="PATRIC" id="fig|1441730.3.peg.766"/>
<reference evidence="3" key="1">
    <citation type="submission" date="2015-01" db="EMBL/GenBank/DDBJ databases">
        <title>Draft genome sequence of Rhodococcus pyridinivorans strain KG-16, a hydrocarbon-degrading bacterium.</title>
        <authorList>
            <person name="Aggarwal R.K."/>
            <person name="Dawar C."/>
        </authorList>
    </citation>
    <scope>NUCLEOTIDE SEQUENCE [LARGE SCALE GENOMIC DNA]</scope>
    <source>
        <strain evidence="3">KG-16</strain>
    </source>
</reference>
<proteinExistence type="predicted"/>
<dbReference type="SUPFAM" id="SSF52091">
    <property type="entry name" value="SpoIIaa-like"/>
    <property type="match status" value="1"/>
</dbReference>
<dbReference type="PROSITE" id="PS50801">
    <property type="entry name" value="STAS"/>
    <property type="match status" value="1"/>
</dbReference>
<evidence type="ECO:0000313" key="3">
    <source>
        <dbReference type="Proteomes" id="UP000053060"/>
    </source>
</evidence>
<reference evidence="2 3" key="2">
    <citation type="journal article" date="2016" name="Genome Announc.">
        <title>Draft Genome Sequence of a Versatile Hydrocarbon-Degrading Bacterium, Rhodococcus pyridinivorans Strain KG-16, Collected from Oil Fields in India.</title>
        <authorList>
            <person name="Aggarwal R.K."/>
            <person name="Dawar C."/>
            <person name="Phanindranath R."/>
            <person name="Mutnuri L."/>
            <person name="Dayal A.M."/>
        </authorList>
    </citation>
    <scope>NUCLEOTIDE SEQUENCE [LARGE SCALE GENOMIC DNA]</scope>
    <source>
        <strain evidence="2 3">KG-16</strain>
    </source>
</reference>
<dbReference type="InterPro" id="IPR036513">
    <property type="entry name" value="STAS_dom_sf"/>
</dbReference>
<sequence>MTVPQRIAAQVDSVPSGWSARPIRSDIPAERAVGAEFSAQKIEPDLVWIDVRGEIDIRNAHALHAFTHRQLEESIRMVVDLGAVEFFGAAGLSVFDDLDERARALNVRWALLSGRPVERLLRVADEAIAAKACKTREAALAAVAPVT</sequence>
<name>A0A0V9UR83_9NOCA</name>
<accession>A0A0V9UR83</accession>
<dbReference type="RefSeq" id="WP_060650630.1">
    <property type="nucleotide sequence ID" value="NZ_AZXY01000001.1"/>
</dbReference>
<dbReference type="AlphaFoldDB" id="A0A0V9UR83"/>
<gene>
    <name evidence="2" type="ORF">Z045_03640</name>
</gene>
<comment type="caution">
    <text evidence="2">The sequence shown here is derived from an EMBL/GenBank/DDBJ whole genome shotgun (WGS) entry which is preliminary data.</text>
</comment>
<dbReference type="Gene3D" id="3.30.750.24">
    <property type="entry name" value="STAS domain"/>
    <property type="match status" value="1"/>
</dbReference>
<protein>
    <submittedName>
        <fullName evidence="2">Anti-sigma-factor antagonist</fullName>
    </submittedName>
</protein>
<evidence type="ECO:0000259" key="1">
    <source>
        <dbReference type="PROSITE" id="PS50801"/>
    </source>
</evidence>
<dbReference type="Proteomes" id="UP000053060">
    <property type="component" value="Unassembled WGS sequence"/>
</dbReference>
<organism evidence="2 3">
    <name type="scientific">Rhodococcus pyridinivorans KG-16</name>
    <dbReference type="NCBI Taxonomy" id="1441730"/>
    <lineage>
        <taxon>Bacteria</taxon>
        <taxon>Bacillati</taxon>
        <taxon>Actinomycetota</taxon>
        <taxon>Actinomycetes</taxon>
        <taxon>Mycobacteriales</taxon>
        <taxon>Nocardiaceae</taxon>
        <taxon>Rhodococcus</taxon>
    </lineage>
</organism>
<dbReference type="Pfam" id="PF01740">
    <property type="entry name" value="STAS"/>
    <property type="match status" value="1"/>
</dbReference>
<feature type="domain" description="STAS" evidence="1">
    <location>
        <begin position="36"/>
        <end position="123"/>
    </location>
</feature>
<evidence type="ECO:0000313" key="2">
    <source>
        <dbReference type="EMBL" id="KSZ60525.1"/>
    </source>
</evidence>
<dbReference type="InterPro" id="IPR002645">
    <property type="entry name" value="STAS_dom"/>
</dbReference>
<dbReference type="EMBL" id="AZXY01000001">
    <property type="protein sequence ID" value="KSZ60525.1"/>
    <property type="molecule type" value="Genomic_DNA"/>
</dbReference>